<name>T1FA21_HELRO</name>
<dbReference type="EMBL" id="AMQM01005525">
    <property type="status" value="NOT_ANNOTATED_CDS"/>
    <property type="molecule type" value="Genomic_DNA"/>
</dbReference>
<dbReference type="Proteomes" id="UP000015101">
    <property type="component" value="Unassembled WGS sequence"/>
</dbReference>
<organism evidence="2 3">
    <name type="scientific">Helobdella robusta</name>
    <name type="common">Californian leech</name>
    <dbReference type="NCBI Taxonomy" id="6412"/>
    <lineage>
        <taxon>Eukaryota</taxon>
        <taxon>Metazoa</taxon>
        <taxon>Spiralia</taxon>
        <taxon>Lophotrochozoa</taxon>
        <taxon>Annelida</taxon>
        <taxon>Clitellata</taxon>
        <taxon>Hirudinea</taxon>
        <taxon>Rhynchobdellida</taxon>
        <taxon>Glossiphoniidae</taxon>
        <taxon>Helobdella</taxon>
    </lineage>
</organism>
<dbReference type="RefSeq" id="XP_009021632.1">
    <property type="nucleotide sequence ID" value="XM_009023384.1"/>
</dbReference>
<dbReference type="AlphaFoldDB" id="T1FA21"/>
<dbReference type="InParanoid" id="T1FA21"/>
<keyword evidence="3" id="KW-1185">Reference proteome</keyword>
<reference evidence="3" key="1">
    <citation type="submission" date="2012-12" db="EMBL/GenBank/DDBJ databases">
        <authorList>
            <person name="Hellsten U."/>
            <person name="Grimwood J."/>
            <person name="Chapman J.A."/>
            <person name="Shapiro H."/>
            <person name="Aerts A."/>
            <person name="Otillar R.P."/>
            <person name="Terry A.Y."/>
            <person name="Boore J.L."/>
            <person name="Simakov O."/>
            <person name="Marletaz F."/>
            <person name="Cho S.-J."/>
            <person name="Edsinger-Gonzales E."/>
            <person name="Havlak P."/>
            <person name="Kuo D.-H."/>
            <person name="Larsson T."/>
            <person name="Lv J."/>
            <person name="Arendt D."/>
            <person name="Savage R."/>
            <person name="Osoegawa K."/>
            <person name="de Jong P."/>
            <person name="Lindberg D.R."/>
            <person name="Seaver E.C."/>
            <person name="Weisblat D.A."/>
            <person name="Putnam N.H."/>
            <person name="Grigoriev I.V."/>
            <person name="Rokhsar D.S."/>
        </authorList>
    </citation>
    <scope>NUCLEOTIDE SEQUENCE</scope>
</reference>
<protein>
    <submittedName>
        <fullName evidence="1 2">Uncharacterized protein</fullName>
    </submittedName>
</protein>
<dbReference type="GeneID" id="20205670"/>
<evidence type="ECO:0000313" key="2">
    <source>
        <dbReference type="EnsemblMetazoa" id="HelroP176034"/>
    </source>
</evidence>
<dbReference type="EnsemblMetazoa" id="HelroT176034">
    <property type="protein sequence ID" value="HelroP176034"/>
    <property type="gene ID" value="HelroG176034"/>
</dbReference>
<reference evidence="1 3" key="2">
    <citation type="journal article" date="2013" name="Nature">
        <title>Insights into bilaterian evolution from three spiralian genomes.</title>
        <authorList>
            <person name="Simakov O."/>
            <person name="Marletaz F."/>
            <person name="Cho S.J."/>
            <person name="Edsinger-Gonzales E."/>
            <person name="Havlak P."/>
            <person name="Hellsten U."/>
            <person name="Kuo D.H."/>
            <person name="Larsson T."/>
            <person name="Lv J."/>
            <person name="Arendt D."/>
            <person name="Savage R."/>
            <person name="Osoegawa K."/>
            <person name="de Jong P."/>
            <person name="Grimwood J."/>
            <person name="Chapman J.A."/>
            <person name="Shapiro H."/>
            <person name="Aerts A."/>
            <person name="Otillar R.P."/>
            <person name="Terry A.Y."/>
            <person name="Boore J.L."/>
            <person name="Grigoriev I.V."/>
            <person name="Lindberg D.R."/>
            <person name="Seaver E.C."/>
            <person name="Weisblat D.A."/>
            <person name="Putnam N.H."/>
            <person name="Rokhsar D.S."/>
        </authorList>
    </citation>
    <scope>NUCLEOTIDE SEQUENCE</scope>
</reference>
<dbReference type="OrthoDB" id="6926727at2759"/>
<dbReference type="EMBL" id="KB096983">
    <property type="protein sequence ID" value="ESO00198.1"/>
    <property type="molecule type" value="Genomic_DNA"/>
</dbReference>
<evidence type="ECO:0000313" key="1">
    <source>
        <dbReference type="EMBL" id="ESO00198.1"/>
    </source>
</evidence>
<dbReference type="HOGENOM" id="CLU_1770090_0_0_1"/>
<accession>T1FA21</accession>
<dbReference type="CTD" id="20205670"/>
<evidence type="ECO:0000313" key="3">
    <source>
        <dbReference type="Proteomes" id="UP000015101"/>
    </source>
</evidence>
<dbReference type="KEGG" id="hro:HELRODRAFT_176034"/>
<gene>
    <name evidence="2" type="primary">20205670</name>
    <name evidence="1" type="ORF">HELRODRAFT_176034</name>
</gene>
<proteinExistence type="predicted"/>
<reference evidence="2" key="3">
    <citation type="submission" date="2015-06" db="UniProtKB">
        <authorList>
            <consortium name="EnsemblMetazoa"/>
        </authorList>
    </citation>
    <scope>IDENTIFICATION</scope>
</reference>
<sequence length="147" mass="16494">MKTTKLTGKNGNIIENRDHAQQEALDTNAEMKRIINWEQLSQLIDGLLNFVKPKSNVHKEIKSRATNIEQKDTNDSKYIAGCSALSTNIKGAKPRCMYHHHASAVASSTNGLSVEMFFDRIIEQRNVKLSDAPSANVCYMIEQTDID</sequence>